<evidence type="ECO:0000256" key="1">
    <source>
        <dbReference type="SAM" id="MobiDB-lite"/>
    </source>
</evidence>
<feature type="region of interest" description="Disordered" evidence="1">
    <location>
        <begin position="195"/>
        <end position="229"/>
    </location>
</feature>
<keyword evidence="3" id="KW-1185">Reference proteome</keyword>
<evidence type="ECO:0000313" key="3">
    <source>
        <dbReference type="Proteomes" id="UP000076842"/>
    </source>
</evidence>
<reference evidence="2 3" key="1">
    <citation type="journal article" date="2016" name="Mol. Biol. Evol.">
        <title>Comparative Genomics of Early-Diverging Mushroom-Forming Fungi Provides Insights into the Origins of Lignocellulose Decay Capabilities.</title>
        <authorList>
            <person name="Nagy L.G."/>
            <person name="Riley R."/>
            <person name="Tritt A."/>
            <person name="Adam C."/>
            <person name="Daum C."/>
            <person name="Floudas D."/>
            <person name="Sun H."/>
            <person name="Yadav J.S."/>
            <person name="Pangilinan J."/>
            <person name="Larsson K.H."/>
            <person name="Matsuura K."/>
            <person name="Barry K."/>
            <person name="Labutti K."/>
            <person name="Kuo R."/>
            <person name="Ohm R.A."/>
            <person name="Bhattacharya S.S."/>
            <person name="Shirouzu T."/>
            <person name="Yoshinaga Y."/>
            <person name="Martin F.M."/>
            <person name="Grigoriev I.V."/>
            <person name="Hibbett D.S."/>
        </authorList>
    </citation>
    <scope>NUCLEOTIDE SEQUENCE [LARGE SCALE GENOMIC DNA]</scope>
    <source>
        <strain evidence="2 3">HHB12733</strain>
    </source>
</reference>
<protein>
    <submittedName>
        <fullName evidence="2">Uncharacterized protein</fullName>
    </submittedName>
</protein>
<evidence type="ECO:0000313" key="2">
    <source>
        <dbReference type="EMBL" id="KZT54962.1"/>
    </source>
</evidence>
<dbReference type="InParanoid" id="A0A165EIX4"/>
<feature type="region of interest" description="Disordered" evidence="1">
    <location>
        <begin position="343"/>
        <end position="385"/>
    </location>
</feature>
<feature type="compositionally biased region" description="Basic residues" evidence="1">
    <location>
        <begin position="71"/>
        <end position="85"/>
    </location>
</feature>
<accession>A0A165EIX4</accession>
<proteinExistence type="predicted"/>
<dbReference type="EMBL" id="KV424003">
    <property type="protein sequence ID" value="KZT54962.1"/>
    <property type="molecule type" value="Genomic_DNA"/>
</dbReference>
<dbReference type="AlphaFoldDB" id="A0A165EIX4"/>
<sequence>MPKTPPKSNRKQYVPASLRSELASYTHLLRSLAAQAQGAGAGDPDLDQEAARGRRYAVGRRALLGGEDVRRSKRKRERKAERARRLRELQRTGQSKAVAQEGGEPQLEKDDSAPSADHSSPDSNTDTDTDPGAPERSSKQKQKQKQTQPPAGLSSRKNPTRDTSRWPLMLDRSAAPESALADEVGVIARQVLGLRDSTTMSPTPTPTSLSPSPGGPPTATTHTVASSSDPLPPALLNALTTSTTDLLHQLLTLLAAHRPPYPLYRQKEVRPMGWLQLLEVAAGSGALGAEVLERARGRMAAEVLGLGLGAEGEEARRAVERRRVVEQSERRLGELHALYDQDLFDVPDLPEPEPPRPPGRKKRRRMAAEAAEAAAAVPPPGGELG</sequence>
<dbReference type="OrthoDB" id="3260379at2759"/>
<feature type="compositionally biased region" description="Low complexity" evidence="1">
    <location>
        <begin position="113"/>
        <end position="126"/>
    </location>
</feature>
<dbReference type="Proteomes" id="UP000076842">
    <property type="component" value="Unassembled WGS sequence"/>
</dbReference>
<feature type="compositionally biased region" description="Low complexity" evidence="1">
    <location>
        <begin position="197"/>
        <end position="229"/>
    </location>
</feature>
<name>A0A165EIX4_9BASI</name>
<organism evidence="2 3">
    <name type="scientific">Calocera cornea HHB12733</name>
    <dbReference type="NCBI Taxonomy" id="1353952"/>
    <lineage>
        <taxon>Eukaryota</taxon>
        <taxon>Fungi</taxon>
        <taxon>Dikarya</taxon>
        <taxon>Basidiomycota</taxon>
        <taxon>Agaricomycotina</taxon>
        <taxon>Dacrymycetes</taxon>
        <taxon>Dacrymycetales</taxon>
        <taxon>Dacrymycetaceae</taxon>
        <taxon>Calocera</taxon>
    </lineage>
</organism>
<feature type="region of interest" description="Disordered" evidence="1">
    <location>
        <begin position="35"/>
        <end position="165"/>
    </location>
</feature>
<gene>
    <name evidence="2" type="ORF">CALCODRAFT_485108</name>
</gene>